<accession>A0A8H4B2J2</accession>
<dbReference type="OrthoDB" id="9514740at2759"/>
<evidence type="ECO:0000313" key="1">
    <source>
        <dbReference type="EMBL" id="KAF0554710.1"/>
    </source>
</evidence>
<evidence type="ECO:0000313" key="2">
    <source>
        <dbReference type="Proteomes" id="UP000439903"/>
    </source>
</evidence>
<dbReference type="Proteomes" id="UP000439903">
    <property type="component" value="Unassembled WGS sequence"/>
</dbReference>
<dbReference type="AlphaFoldDB" id="A0A8H4B2J2"/>
<name>A0A8H4B2J2_GIGMA</name>
<gene>
    <name evidence="1" type="ORF">F8M41_018852</name>
</gene>
<reference evidence="1 2" key="1">
    <citation type="journal article" date="2019" name="Environ. Microbiol.">
        <title>At the nexus of three kingdoms: the genome of the mycorrhizal fungus Gigaspora margarita provides insights into plant, endobacterial and fungal interactions.</title>
        <authorList>
            <person name="Venice F."/>
            <person name="Ghignone S."/>
            <person name="Salvioli di Fossalunga A."/>
            <person name="Amselem J."/>
            <person name="Novero M."/>
            <person name="Xianan X."/>
            <person name="Sedzielewska Toro K."/>
            <person name="Morin E."/>
            <person name="Lipzen A."/>
            <person name="Grigoriev I.V."/>
            <person name="Henrissat B."/>
            <person name="Martin F.M."/>
            <person name="Bonfante P."/>
        </authorList>
    </citation>
    <scope>NUCLEOTIDE SEQUENCE [LARGE SCALE GENOMIC DNA]</scope>
    <source>
        <strain evidence="1 2">BEG34</strain>
    </source>
</reference>
<protein>
    <submittedName>
        <fullName evidence="1">Uncharacterized protein</fullName>
    </submittedName>
</protein>
<proteinExistence type="predicted"/>
<sequence>MCHAKPGQVTCLAPGCTRPIYIEESGVRHPYCGLTCARSYDDKFTHQNLVNGIAEYRNFLETRLKEEVHCKIPECKQSIYVDSSGRRHSYCSRSCARKEKTMDSTAVRLVDIDDGIMY</sequence>
<keyword evidence="2" id="KW-1185">Reference proteome</keyword>
<organism evidence="1 2">
    <name type="scientific">Gigaspora margarita</name>
    <dbReference type="NCBI Taxonomy" id="4874"/>
    <lineage>
        <taxon>Eukaryota</taxon>
        <taxon>Fungi</taxon>
        <taxon>Fungi incertae sedis</taxon>
        <taxon>Mucoromycota</taxon>
        <taxon>Glomeromycotina</taxon>
        <taxon>Glomeromycetes</taxon>
        <taxon>Diversisporales</taxon>
        <taxon>Gigasporaceae</taxon>
        <taxon>Gigaspora</taxon>
    </lineage>
</organism>
<comment type="caution">
    <text evidence="1">The sequence shown here is derived from an EMBL/GenBank/DDBJ whole genome shotgun (WGS) entry which is preliminary data.</text>
</comment>
<dbReference type="EMBL" id="WTPW01000048">
    <property type="protein sequence ID" value="KAF0554710.1"/>
    <property type="molecule type" value="Genomic_DNA"/>
</dbReference>